<keyword evidence="4" id="KW-1185">Reference proteome</keyword>
<dbReference type="EMBL" id="AXCN02000144">
    <property type="status" value="NOT_ANNOTATED_CDS"/>
    <property type="molecule type" value="Genomic_DNA"/>
</dbReference>
<dbReference type="EnsemblMetazoa" id="AFAF019475-RA">
    <property type="protein sequence ID" value="AFAF019475-PA"/>
    <property type="gene ID" value="AFAF019475"/>
</dbReference>
<feature type="signal peptide" evidence="2">
    <location>
        <begin position="1"/>
        <end position="20"/>
    </location>
</feature>
<proteinExistence type="predicted"/>
<evidence type="ECO:0000256" key="1">
    <source>
        <dbReference type="SAM" id="MobiDB-lite"/>
    </source>
</evidence>
<feature type="compositionally biased region" description="Acidic residues" evidence="1">
    <location>
        <begin position="134"/>
        <end position="149"/>
    </location>
</feature>
<sequence length="209" mass="22729">MVLSPLVLVALALAMPVAHAFCTASVTSGRLSSCAFHPLLLVVARSGWVLSRQNCAETIDPRALEDPPVLYYDLAEPDHLYTVTFVAEPNTSTGRYLQWLVVNVPESSLINGMMYMDGDTIVDYLSPAPARSVDDDEDDDDDDDGDGGDADGQPTRYAFYVYEQVYGTIYPPTPSTRDSFDLDGWISTIYPEASLCGPVASIGFGSVRQ</sequence>
<reference evidence="3" key="2">
    <citation type="submission" date="2020-05" db="UniProtKB">
        <authorList>
            <consortium name="EnsemblMetazoa"/>
        </authorList>
    </citation>
    <scope>IDENTIFICATION</scope>
    <source>
        <strain evidence="3">FAR1</strain>
    </source>
</reference>
<reference evidence="4" key="1">
    <citation type="submission" date="2014-01" db="EMBL/GenBank/DDBJ databases">
        <title>The Genome Sequence of Anopheles farauti FAR1 (V2).</title>
        <authorList>
            <consortium name="The Broad Institute Genomics Platform"/>
            <person name="Neafsey D.E."/>
            <person name="Besansky N."/>
            <person name="Howell P."/>
            <person name="Walton C."/>
            <person name="Young S.K."/>
            <person name="Zeng Q."/>
            <person name="Gargeya S."/>
            <person name="Fitzgerald M."/>
            <person name="Haas B."/>
            <person name="Abouelleil A."/>
            <person name="Allen A.W."/>
            <person name="Alvarado L."/>
            <person name="Arachchi H.M."/>
            <person name="Berlin A.M."/>
            <person name="Chapman S.B."/>
            <person name="Gainer-Dewar J."/>
            <person name="Goldberg J."/>
            <person name="Griggs A."/>
            <person name="Gujja S."/>
            <person name="Hansen M."/>
            <person name="Howarth C."/>
            <person name="Imamovic A."/>
            <person name="Ireland A."/>
            <person name="Larimer J."/>
            <person name="McCowan C."/>
            <person name="Murphy C."/>
            <person name="Pearson M."/>
            <person name="Poon T.W."/>
            <person name="Priest M."/>
            <person name="Roberts A."/>
            <person name="Saif S."/>
            <person name="Shea T."/>
            <person name="Sisk P."/>
            <person name="Sykes S."/>
            <person name="Wortman J."/>
            <person name="Nusbaum C."/>
            <person name="Birren B."/>
        </authorList>
    </citation>
    <scope>NUCLEOTIDE SEQUENCE [LARGE SCALE GENOMIC DNA]</scope>
    <source>
        <strain evidence="4">FAR1</strain>
    </source>
</reference>
<dbReference type="STRING" id="69004.A0A182QYK3"/>
<evidence type="ECO:0000313" key="3">
    <source>
        <dbReference type="EnsemblMetazoa" id="AFAF019475-PA"/>
    </source>
</evidence>
<dbReference type="AlphaFoldDB" id="A0A182QYK3"/>
<dbReference type="Proteomes" id="UP000075886">
    <property type="component" value="Unassembled WGS sequence"/>
</dbReference>
<name>A0A182QYK3_9DIPT</name>
<dbReference type="InterPro" id="IPR036610">
    <property type="entry name" value="PEBP-like_sf"/>
</dbReference>
<dbReference type="Gene3D" id="3.90.280.10">
    <property type="entry name" value="PEBP-like"/>
    <property type="match status" value="1"/>
</dbReference>
<keyword evidence="2" id="KW-0732">Signal</keyword>
<evidence type="ECO:0000256" key="2">
    <source>
        <dbReference type="SAM" id="SignalP"/>
    </source>
</evidence>
<feature type="chain" id="PRO_5008133638" evidence="2">
    <location>
        <begin position="21"/>
        <end position="209"/>
    </location>
</feature>
<dbReference type="SUPFAM" id="SSF49777">
    <property type="entry name" value="PEBP-like"/>
    <property type="match status" value="1"/>
</dbReference>
<organism evidence="3 4">
    <name type="scientific">Anopheles farauti</name>
    <dbReference type="NCBI Taxonomy" id="69004"/>
    <lineage>
        <taxon>Eukaryota</taxon>
        <taxon>Metazoa</taxon>
        <taxon>Ecdysozoa</taxon>
        <taxon>Arthropoda</taxon>
        <taxon>Hexapoda</taxon>
        <taxon>Insecta</taxon>
        <taxon>Pterygota</taxon>
        <taxon>Neoptera</taxon>
        <taxon>Endopterygota</taxon>
        <taxon>Diptera</taxon>
        <taxon>Nematocera</taxon>
        <taxon>Culicoidea</taxon>
        <taxon>Culicidae</taxon>
        <taxon>Anophelinae</taxon>
        <taxon>Anopheles</taxon>
    </lineage>
</organism>
<protein>
    <submittedName>
        <fullName evidence="3">Uncharacterized protein</fullName>
    </submittedName>
</protein>
<dbReference type="VEuPathDB" id="VectorBase:AFAF019475"/>
<evidence type="ECO:0000313" key="4">
    <source>
        <dbReference type="Proteomes" id="UP000075886"/>
    </source>
</evidence>
<accession>A0A182QYK3</accession>
<feature type="region of interest" description="Disordered" evidence="1">
    <location>
        <begin position="128"/>
        <end position="154"/>
    </location>
</feature>